<feature type="transmembrane region" description="Helical" evidence="1">
    <location>
        <begin position="6"/>
        <end position="27"/>
    </location>
</feature>
<feature type="transmembrane region" description="Helical" evidence="1">
    <location>
        <begin position="39"/>
        <end position="63"/>
    </location>
</feature>
<feature type="transmembrane region" description="Helical" evidence="1">
    <location>
        <begin position="69"/>
        <end position="89"/>
    </location>
</feature>
<dbReference type="SUPFAM" id="SSF56219">
    <property type="entry name" value="DNase I-like"/>
    <property type="match status" value="1"/>
</dbReference>
<keyword evidence="1" id="KW-0472">Membrane</keyword>
<dbReference type="GO" id="GO:0004527">
    <property type="term" value="F:exonuclease activity"/>
    <property type="evidence" value="ECO:0007669"/>
    <property type="project" value="UniProtKB-KW"/>
</dbReference>
<reference evidence="3 4" key="1">
    <citation type="submission" date="2018-10" db="EMBL/GenBank/DDBJ databases">
        <title>Sequencing the genomes of 1000 actinobacteria strains.</title>
        <authorList>
            <person name="Klenk H.-P."/>
        </authorList>
    </citation>
    <scope>NUCLEOTIDE SEQUENCE [LARGE SCALE GENOMIC DNA]</scope>
    <source>
        <strain evidence="3 4">DSM 17894</strain>
    </source>
</reference>
<comment type="caution">
    <text evidence="3">The sequence shown here is derived from an EMBL/GenBank/DDBJ whole genome shotgun (WGS) entry which is preliminary data.</text>
</comment>
<dbReference type="AlphaFoldDB" id="A0A495IFV6"/>
<dbReference type="InterPro" id="IPR005135">
    <property type="entry name" value="Endo/exonuclease/phosphatase"/>
</dbReference>
<sequence length="341" mass="35640">MVRRIVTFILLVAVAAVLLVAAFPQLIGWQRHYYVAQFIAFRGAAVAIAVVAAVVFLVVALAVRPVRGFFGGLTTLLIVFALVSAGVLVERGTGDAKTSARETGDVTVLSWNTRGGAPGAEAIAKLALAEHADVVSLPETTDPVADQVAALMKAGGIDTSEYTLAYSQTDKSKSTSLLIAKSLGAYDVSVDKTTTEILPTLIAKPASGTGPTIVAVHSVAPVKWYMPQWRHDLAYLSKLCSGTNMIMAGDFNSTLDHLKGLGTGSATLGSCRDAALATSNAAVGTWPTSVPPLASAPIDHVMATSDWKIDGFHVITTEDHAGSDHRPVVAQLSPKDIQANP</sequence>
<evidence type="ECO:0000256" key="1">
    <source>
        <dbReference type="SAM" id="Phobius"/>
    </source>
</evidence>
<proteinExistence type="predicted"/>
<evidence type="ECO:0000313" key="4">
    <source>
        <dbReference type="Proteomes" id="UP000280008"/>
    </source>
</evidence>
<accession>A0A495IFV6</accession>
<evidence type="ECO:0000259" key="2">
    <source>
        <dbReference type="Pfam" id="PF03372"/>
    </source>
</evidence>
<dbReference type="EMBL" id="RBKS01000001">
    <property type="protein sequence ID" value="RKR74887.1"/>
    <property type="molecule type" value="Genomic_DNA"/>
</dbReference>
<dbReference type="GO" id="GO:0004519">
    <property type="term" value="F:endonuclease activity"/>
    <property type="evidence" value="ECO:0007669"/>
    <property type="project" value="UniProtKB-KW"/>
</dbReference>
<keyword evidence="3" id="KW-0378">Hydrolase</keyword>
<dbReference type="OrthoDB" id="2340043at2"/>
<dbReference type="InterPro" id="IPR036691">
    <property type="entry name" value="Endo/exonu/phosph_ase_sf"/>
</dbReference>
<dbReference type="Gene3D" id="3.60.10.10">
    <property type="entry name" value="Endonuclease/exonuclease/phosphatase"/>
    <property type="match status" value="1"/>
</dbReference>
<dbReference type="Proteomes" id="UP000280008">
    <property type="component" value="Unassembled WGS sequence"/>
</dbReference>
<name>A0A495IFV6_9MICO</name>
<keyword evidence="3" id="KW-0255">Endonuclease</keyword>
<keyword evidence="1" id="KW-1133">Transmembrane helix</keyword>
<feature type="domain" description="Endonuclease/exonuclease/phosphatase" evidence="2">
    <location>
        <begin position="109"/>
        <end position="325"/>
    </location>
</feature>
<keyword evidence="1" id="KW-0812">Transmembrane</keyword>
<gene>
    <name evidence="3" type="ORF">C8E83_2021</name>
</gene>
<keyword evidence="3" id="KW-0269">Exonuclease</keyword>
<evidence type="ECO:0000313" key="3">
    <source>
        <dbReference type="EMBL" id="RKR74887.1"/>
    </source>
</evidence>
<dbReference type="Pfam" id="PF03372">
    <property type="entry name" value="Exo_endo_phos"/>
    <property type="match status" value="1"/>
</dbReference>
<keyword evidence="4" id="KW-1185">Reference proteome</keyword>
<protein>
    <submittedName>
        <fullName evidence="3">Endonuclease/exonuclease/phosphatase (EEP) superfamily protein YafD</fullName>
    </submittedName>
</protein>
<dbReference type="RefSeq" id="WP_121369746.1">
    <property type="nucleotide sequence ID" value="NZ_RBKS01000001.1"/>
</dbReference>
<organism evidence="3 4">
    <name type="scientific">Frondihabitans australicus</name>
    <dbReference type="NCBI Taxonomy" id="386892"/>
    <lineage>
        <taxon>Bacteria</taxon>
        <taxon>Bacillati</taxon>
        <taxon>Actinomycetota</taxon>
        <taxon>Actinomycetes</taxon>
        <taxon>Micrococcales</taxon>
        <taxon>Microbacteriaceae</taxon>
        <taxon>Frondihabitans</taxon>
    </lineage>
</organism>
<keyword evidence="3" id="KW-0540">Nuclease</keyword>